<feature type="transmembrane region" description="Helical" evidence="7">
    <location>
        <begin position="440"/>
        <end position="460"/>
    </location>
</feature>
<dbReference type="Pfam" id="PF09815">
    <property type="entry name" value="XK-related"/>
    <property type="match status" value="2"/>
</dbReference>
<keyword evidence="4 7" id="KW-0812">Transmembrane</keyword>
<evidence type="ECO:0000256" key="7">
    <source>
        <dbReference type="RuleBase" id="RU910716"/>
    </source>
</evidence>
<name>A0A821TER9_9NEOP</name>
<feature type="transmembrane region" description="Helical" evidence="7">
    <location>
        <begin position="534"/>
        <end position="560"/>
    </location>
</feature>
<dbReference type="PANTHER" id="PTHR16024:SF27">
    <property type="entry name" value="XK-RELATED PROTEIN"/>
    <property type="match status" value="1"/>
</dbReference>
<feature type="transmembrane region" description="Helical" evidence="7">
    <location>
        <begin position="480"/>
        <end position="496"/>
    </location>
</feature>
<evidence type="ECO:0000256" key="5">
    <source>
        <dbReference type="ARBA" id="ARBA00022989"/>
    </source>
</evidence>
<proteinExistence type="inferred from homology"/>
<accession>A0A821TER9</accession>
<gene>
    <name evidence="8" type="ORF">PMACD_LOCUS8682</name>
</gene>
<dbReference type="SUPFAM" id="SSF81665">
    <property type="entry name" value="Calcium ATPase, transmembrane domain M"/>
    <property type="match status" value="1"/>
</dbReference>
<comment type="caution">
    <text evidence="8">The sequence shown here is derived from an EMBL/GenBank/DDBJ whole genome shotgun (WGS) entry which is preliminary data.</text>
</comment>
<evidence type="ECO:0000256" key="2">
    <source>
        <dbReference type="ARBA" id="ARBA00008789"/>
    </source>
</evidence>
<comment type="similarity">
    <text evidence="2 7">Belongs to the XK family.</text>
</comment>
<dbReference type="EMBL" id="CAJOBZ010000023">
    <property type="protein sequence ID" value="CAF4870125.1"/>
    <property type="molecule type" value="Genomic_DNA"/>
</dbReference>
<dbReference type="Proteomes" id="UP000663880">
    <property type="component" value="Unassembled WGS sequence"/>
</dbReference>
<feature type="transmembrane region" description="Helical" evidence="7">
    <location>
        <begin position="105"/>
        <end position="123"/>
    </location>
</feature>
<evidence type="ECO:0000256" key="1">
    <source>
        <dbReference type="ARBA" id="ARBA00004651"/>
    </source>
</evidence>
<dbReference type="AlphaFoldDB" id="A0A821TER9"/>
<dbReference type="OrthoDB" id="8190653at2759"/>
<feature type="transmembrane region" description="Helical" evidence="7">
    <location>
        <begin position="508"/>
        <end position="528"/>
    </location>
</feature>
<comment type="subcellular location">
    <subcellularLocation>
        <location evidence="1">Cell membrane</location>
        <topology evidence="1">Multi-pass membrane protein</topology>
    </subcellularLocation>
    <subcellularLocation>
        <location evidence="7">Membrane</location>
        <topology evidence="7">Multi-pass membrane protein</topology>
    </subcellularLocation>
</comment>
<evidence type="ECO:0000313" key="8">
    <source>
        <dbReference type="EMBL" id="CAF4870125.1"/>
    </source>
</evidence>
<dbReference type="InterPro" id="IPR018629">
    <property type="entry name" value="XK-rel"/>
</dbReference>
<sequence length="578" mass="66865">MVVCELDKEVSGEILGWKLPAWQAILLHRVLPSFGGLINYLVIICFDLTLVVQHYQSGNRVLAGFCVILIYLPAIISLVFSLASPPPTLQPEGATFKISIQKSDLKWIFTQIANAIFFPIAAIRRYSYLIFWWIEAVYASRSDNEERTRDALMRARTPSPIELYLFLQAFIHSAPHAVLNILDMMANFSNPVYDTMQLQAVTLVASSLRMASTATIYRRFEREKICGRRYPWNINLNDDNNASNKTDDQSNLKEEEPIYETISHRKLYTPSLSLQKPRGEVISDMIQFSPRQSERTTVYEDDLYYGESDTSSDYMTPAVDKRYDSDDEYIRPVTIIDRVAPRRSDAYKVENVAITPPPVTPAPRIASIAVWAEKLVENAENLPTWLSAPPRRRHLDLQTEADLPLPRHIPSSRIRGLEPPDVSASFIHFLGWYGFFISRLLSLAAFINLSSYFSIIVLFIHYQIMLLFLIVPKAPTVRRGFYIFLAFIYLFCLMEFKVRFRHVRVWHLFWFLVCTAEIVIFISLWATINNPLHFWWKNFVVLVTLCSMAFSYLLFLIYFVMLQPREIVVNINSNKNCK</sequence>
<dbReference type="GO" id="GO:0070782">
    <property type="term" value="P:phosphatidylserine exposure on apoptotic cell surface"/>
    <property type="evidence" value="ECO:0007669"/>
    <property type="project" value="TreeGrafter"/>
</dbReference>
<keyword evidence="5 7" id="KW-1133">Transmembrane helix</keyword>
<keyword evidence="3" id="KW-1003">Cell membrane</keyword>
<keyword evidence="6 7" id="KW-0472">Membrane</keyword>
<dbReference type="GO" id="GO:0043652">
    <property type="term" value="P:engulfment of apoptotic cell"/>
    <property type="evidence" value="ECO:0007669"/>
    <property type="project" value="TreeGrafter"/>
</dbReference>
<feature type="transmembrane region" description="Helical" evidence="7">
    <location>
        <begin position="62"/>
        <end position="85"/>
    </location>
</feature>
<dbReference type="PANTHER" id="PTHR16024">
    <property type="entry name" value="XK-RELATED PROTEIN"/>
    <property type="match status" value="1"/>
</dbReference>
<organism evidence="8 9">
    <name type="scientific">Pieris macdunnoughi</name>
    <dbReference type="NCBI Taxonomy" id="345717"/>
    <lineage>
        <taxon>Eukaryota</taxon>
        <taxon>Metazoa</taxon>
        <taxon>Ecdysozoa</taxon>
        <taxon>Arthropoda</taxon>
        <taxon>Hexapoda</taxon>
        <taxon>Insecta</taxon>
        <taxon>Pterygota</taxon>
        <taxon>Neoptera</taxon>
        <taxon>Endopterygota</taxon>
        <taxon>Lepidoptera</taxon>
        <taxon>Glossata</taxon>
        <taxon>Ditrysia</taxon>
        <taxon>Papilionoidea</taxon>
        <taxon>Pieridae</taxon>
        <taxon>Pierinae</taxon>
        <taxon>Pieris</taxon>
    </lineage>
</organism>
<evidence type="ECO:0000256" key="6">
    <source>
        <dbReference type="ARBA" id="ARBA00023136"/>
    </source>
</evidence>
<protein>
    <recommendedName>
        <fullName evidence="7">XK-related protein</fullName>
    </recommendedName>
</protein>
<evidence type="ECO:0000256" key="4">
    <source>
        <dbReference type="ARBA" id="ARBA00022692"/>
    </source>
</evidence>
<feature type="transmembrane region" description="Helical" evidence="7">
    <location>
        <begin position="30"/>
        <end position="50"/>
    </location>
</feature>
<dbReference type="GO" id="GO:1902742">
    <property type="term" value="P:apoptotic process involved in development"/>
    <property type="evidence" value="ECO:0007669"/>
    <property type="project" value="TreeGrafter"/>
</dbReference>
<dbReference type="GO" id="GO:0005886">
    <property type="term" value="C:plasma membrane"/>
    <property type="evidence" value="ECO:0007669"/>
    <property type="project" value="UniProtKB-SubCell"/>
</dbReference>
<reference evidence="8" key="1">
    <citation type="submission" date="2021-02" db="EMBL/GenBank/DDBJ databases">
        <authorList>
            <person name="Steward A R."/>
        </authorList>
    </citation>
    <scope>NUCLEOTIDE SEQUENCE</scope>
</reference>
<keyword evidence="9" id="KW-1185">Reference proteome</keyword>
<dbReference type="InterPro" id="IPR050895">
    <property type="entry name" value="XK-related_scramblase"/>
</dbReference>
<evidence type="ECO:0000313" key="9">
    <source>
        <dbReference type="Proteomes" id="UP000663880"/>
    </source>
</evidence>
<evidence type="ECO:0000256" key="3">
    <source>
        <dbReference type="ARBA" id="ARBA00022475"/>
    </source>
</evidence>
<dbReference type="InterPro" id="IPR023298">
    <property type="entry name" value="ATPase_P-typ_TM_dom_sf"/>
</dbReference>